<feature type="region of interest" description="Disordered" evidence="1">
    <location>
        <begin position="1"/>
        <end position="210"/>
    </location>
</feature>
<name>A0A0L0GEG8_9EUKA</name>
<evidence type="ECO:0000313" key="3">
    <source>
        <dbReference type="Proteomes" id="UP000054560"/>
    </source>
</evidence>
<protein>
    <submittedName>
        <fullName evidence="2">Uncharacterized protein</fullName>
    </submittedName>
</protein>
<accession>A0A0L0GEG8</accession>
<gene>
    <name evidence="2" type="ORF">SARC_00609</name>
</gene>
<keyword evidence="3" id="KW-1185">Reference proteome</keyword>
<feature type="compositionally biased region" description="Basic and acidic residues" evidence="1">
    <location>
        <begin position="77"/>
        <end position="108"/>
    </location>
</feature>
<sequence length="260" mass="28510">MHSPAEQTSADNSQLLKSPVNMKPNNRRKSPDKSRSLVFLPPETLSDVTEGSRPATDASKIAKSALFGAQSSIRVKKSGDRKQKKEKTNPGKVRDRKELNHSDVKANKNDSGGKGSESLLAKPTFVQNILRSPSPKGERGNGLHSGISLPENDLRSKVKETGGTLKPRSKKSKEQSASSKLKQYNDEQQRAADRDVSSHSGEENLDAESDEITVSLTMEEFLFENAAQVEKLEPKTKMSMEEFLCESRVGTQTVADGIPF</sequence>
<evidence type="ECO:0000313" key="2">
    <source>
        <dbReference type="EMBL" id="KNC87281.1"/>
    </source>
</evidence>
<dbReference type="AlphaFoldDB" id="A0A0L0GEG8"/>
<dbReference type="EMBL" id="KQ241616">
    <property type="protein sequence ID" value="KNC87281.1"/>
    <property type="molecule type" value="Genomic_DNA"/>
</dbReference>
<evidence type="ECO:0000256" key="1">
    <source>
        <dbReference type="SAM" id="MobiDB-lite"/>
    </source>
</evidence>
<dbReference type="Proteomes" id="UP000054560">
    <property type="component" value="Unassembled WGS sequence"/>
</dbReference>
<feature type="compositionally biased region" description="Polar residues" evidence="1">
    <location>
        <begin position="1"/>
        <end position="16"/>
    </location>
</feature>
<feature type="compositionally biased region" description="Basic and acidic residues" evidence="1">
    <location>
        <begin position="183"/>
        <end position="202"/>
    </location>
</feature>
<proteinExistence type="predicted"/>
<dbReference type="RefSeq" id="XP_014161183.1">
    <property type="nucleotide sequence ID" value="XM_014305708.1"/>
</dbReference>
<organism evidence="2 3">
    <name type="scientific">Sphaeroforma arctica JP610</name>
    <dbReference type="NCBI Taxonomy" id="667725"/>
    <lineage>
        <taxon>Eukaryota</taxon>
        <taxon>Ichthyosporea</taxon>
        <taxon>Ichthyophonida</taxon>
        <taxon>Sphaeroforma</taxon>
    </lineage>
</organism>
<dbReference type="GeneID" id="25901113"/>
<reference evidence="2 3" key="1">
    <citation type="submission" date="2011-02" db="EMBL/GenBank/DDBJ databases">
        <title>The Genome Sequence of Sphaeroforma arctica JP610.</title>
        <authorList>
            <consortium name="The Broad Institute Genome Sequencing Platform"/>
            <person name="Russ C."/>
            <person name="Cuomo C."/>
            <person name="Young S.K."/>
            <person name="Zeng Q."/>
            <person name="Gargeya S."/>
            <person name="Alvarado L."/>
            <person name="Berlin A."/>
            <person name="Chapman S.B."/>
            <person name="Chen Z."/>
            <person name="Freedman E."/>
            <person name="Gellesch M."/>
            <person name="Goldberg J."/>
            <person name="Griggs A."/>
            <person name="Gujja S."/>
            <person name="Heilman E."/>
            <person name="Heiman D."/>
            <person name="Howarth C."/>
            <person name="Mehta T."/>
            <person name="Neiman D."/>
            <person name="Pearson M."/>
            <person name="Roberts A."/>
            <person name="Saif S."/>
            <person name="Shea T."/>
            <person name="Shenoy N."/>
            <person name="Sisk P."/>
            <person name="Stolte C."/>
            <person name="Sykes S."/>
            <person name="White J."/>
            <person name="Yandava C."/>
            <person name="Burger G."/>
            <person name="Gray M.W."/>
            <person name="Holland P.W.H."/>
            <person name="King N."/>
            <person name="Lang F.B.F."/>
            <person name="Roger A.J."/>
            <person name="Ruiz-Trillo I."/>
            <person name="Haas B."/>
            <person name="Nusbaum C."/>
            <person name="Birren B."/>
        </authorList>
    </citation>
    <scope>NUCLEOTIDE SEQUENCE [LARGE SCALE GENOMIC DNA]</scope>
    <source>
        <strain evidence="2 3">JP610</strain>
    </source>
</reference>